<organism evidence="9 10">
    <name type="scientific">Dictyobacter arantiisoli</name>
    <dbReference type="NCBI Taxonomy" id="2014874"/>
    <lineage>
        <taxon>Bacteria</taxon>
        <taxon>Bacillati</taxon>
        <taxon>Chloroflexota</taxon>
        <taxon>Ktedonobacteria</taxon>
        <taxon>Ktedonobacterales</taxon>
        <taxon>Dictyobacteraceae</taxon>
        <taxon>Dictyobacter</taxon>
    </lineage>
</organism>
<evidence type="ECO:0000313" key="9">
    <source>
        <dbReference type="EMBL" id="GCF08729.1"/>
    </source>
</evidence>
<reference evidence="9 10" key="1">
    <citation type="submission" date="2019-01" db="EMBL/GenBank/DDBJ databases">
        <title>Draft genome sequence of Dictyobacter sp. Uno17.</title>
        <authorList>
            <person name="Wang C.M."/>
            <person name="Zheng Y."/>
            <person name="Sakai Y."/>
            <person name="Abe K."/>
            <person name="Yokota A."/>
            <person name="Yabe S."/>
        </authorList>
    </citation>
    <scope>NUCLEOTIDE SEQUENCE [LARGE SCALE GENOMIC DNA]</scope>
    <source>
        <strain evidence="9 10">Uno17</strain>
    </source>
</reference>
<accession>A0A5A5TCI5</accession>
<evidence type="ECO:0000256" key="3">
    <source>
        <dbReference type="ARBA" id="ARBA00022475"/>
    </source>
</evidence>
<keyword evidence="10" id="KW-1185">Reference proteome</keyword>
<dbReference type="EMBL" id="BIXY01000029">
    <property type="protein sequence ID" value="GCF08729.1"/>
    <property type="molecule type" value="Genomic_DNA"/>
</dbReference>
<keyword evidence="6 7" id="KW-0472">Membrane</keyword>
<comment type="subcellular location">
    <subcellularLocation>
        <location evidence="1">Cell membrane</location>
        <topology evidence="1">Multi-pass membrane protein</topology>
    </subcellularLocation>
</comment>
<evidence type="ECO:0000256" key="5">
    <source>
        <dbReference type="ARBA" id="ARBA00022989"/>
    </source>
</evidence>
<feature type="transmembrane region" description="Helical" evidence="7">
    <location>
        <begin position="143"/>
        <end position="170"/>
    </location>
</feature>
<dbReference type="PANTHER" id="PTHR42709:SF6">
    <property type="entry name" value="UNDECAPRENYL PHOSPHATE TRANSPORTER A"/>
    <property type="match status" value="1"/>
</dbReference>
<evidence type="ECO:0000259" key="8">
    <source>
        <dbReference type="Pfam" id="PF09335"/>
    </source>
</evidence>
<gene>
    <name evidence="9" type="ORF">KDI_22930</name>
</gene>
<evidence type="ECO:0000256" key="6">
    <source>
        <dbReference type="ARBA" id="ARBA00023136"/>
    </source>
</evidence>
<dbReference type="AlphaFoldDB" id="A0A5A5TCI5"/>
<keyword evidence="4 7" id="KW-0812">Transmembrane</keyword>
<evidence type="ECO:0000256" key="1">
    <source>
        <dbReference type="ARBA" id="ARBA00004651"/>
    </source>
</evidence>
<dbReference type="GO" id="GO:0005886">
    <property type="term" value="C:plasma membrane"/>
    <property type="evidence" value="ECO:0007669"/>
    <property type="project" value="UniProtKB-SubCell"/>
</dbReference>
<evidence type="ECO:0000313" key="10">
    <source>
        <dbReference type="Proteomes" id="UP000322530"/>
    </source>
</evidence>
<evidence type="ECO:0000256" key="4">
    <source>
        <dbReference type="ARBA" id="ARBA00022692"/>
    </source>
</evidence>
<feature type="transmembrane region" description="Helical" evidence="7">
    <location>
        <begin position="57"/>
        <end position="78"/>
    </location>
</feature>
<keyword evidence="3" id="KW-1003">Cell membrane</keyword>
<evidence type="ECO:0000256" key="7">
    <source>
        <dbReference type="SAM" id="Phobius"/>
    </source>
</evidence>
<feature type="transmembrane region" description="Helical" evidence="7">
    <location>
        <begin position="20"/>
        <end position="45"/>
    </location>
</feature>
<dbReference type="Pfam" id="PF09335">
    <property type="entry name" value="VTT_dom"/>
    <property type="match status" value="1"/>
</dbReference>
<sequence length="221" mass="24340">MMASLISLQTLQHLLQVIGYPAVTLFVLIECIGIPIPGETILLLASFYAASDSHLQISIVIACAAFGAIIGDNIGYYLGGTGGRAFVAKFGRFFFVKMEHLDLAEKFFLRHGAKTVFFGRFISILRIFSAFLAGMNRMPRGTFLLYNSLGGIIWATYVGLLGYIAGYYFHEHFDQVDHLAKTLGWLGLAIGVLITITTIFFVRRSIARRVKAAVTADKTTV</sequence>
<dbReference type="InterPro" id="IPR051311">
    <property type="entry name" value="DedA_domain"/>
</dbReference>
<protein>
    <submittedName>
        <fullName evidence="9">Membrane protein</fullName>
    </submittedName>
</protein>
<dbReference type="PANTHER" id="PTHR42709">
    <property type="entry name" value="ALKALINE PHOSPHATASE LIKE PROTEIN"/>
    <property type="match status" value="1"/>
</dbReference>
<name>A0A5A5TCI5_9CHLR</name>
<keyword evidence="5 7" id="KW-1133">Transmembrane helix</keyword>
<dbReference type="InterPro" id="IPR032816">
    <property type="entry name" value="VTT_dom"/>
</dbReference>
<evidence type="ECO:0000256" key="2">
    <source>
        <dbReference type="ARBA" id="ARBA00010792"/>
    </source>
</evidence>
<feature type="transmembrane region" description="Helical" evidence="7">
    <location>
        <begin position="182"/>
        <end position="202"/>
    </location>
</feature>
<dbReference type="Proteomes" id="UP000322530">
    <property type="component" value="Unassembled WGS sequence"/>
</dbReference>
<comment type="caution">
    <text evidence="9">The sequence shown here is derived from an EMBL/GenBank/DDBJ whole genome shotgun (WGS) entry which is preliminary data.</text>
</comment>
<proteinExistence type="inferred from homology"/>
<comment type="similarity">
    <text evidence="2">Belongs to the DedA family.</text>
</comment>
<feature type="domain" description="VTT" evidence="8">
    <location>
        <begin position="36"/>
        <end position="163"/>
    </location>
</feature>